<protein>
    <submittedName>
        <fullName evidence="2">Uncharacterized protein</fullName>
    </submittedName>
</protein>
<gene>
    <name evidence="2" type="ORF">CEXT_665431</name>
</gene>
<comment type="caution">
    <text evidence="2">The sequence shown here is derived from an EMBL/GenBank/DDBJ whole genome shotgun (WGS) entry which is preliminary data.</text>
</comment>
<evidence type="ECO:0000313" key="2">
    <source>
        <dbReference type="EMBL" id="GIY79797.1"/>
    </source>
</evidence>
<organism evidence="2 3">
    <name type="scientific">Caerostris extrusa</name>
    <name type="common">Bark spider</name>
    <name type="synonym">Caerostris bankana</name>
    <dbReference type="NCBI Taxonomy" id="172846"/>
    <lineage>
        <taxon>Eukaryota</taxon>
        <taxon>Metazoa</taxon>
        <taxon>Ecdysozoa</taxon>
        <taxon>Arthropoda</taxon>
        <taxon>Chelicerata</taxon>
        <taxon>Arachnida</taxon>
        <taxon>Araneae</taxon>
        <taxon>Araneomorphae</taxon>
        <taxon>Entelegynae</taxon>
        <taxon>Araneoidea</taxon>
        <taxon>Araneidae</taxon>
        <taxon>Caerostris</taxon>
    </lineage>
</organism>
<keyword evidence="3" id="KW-1185">Reference proteome</keyword>
<name>A0AAV4WAI0_CAEEX</name>
<reference evidence="2 3" key="1">
    <citation type="submission" date="2021-06" db="EMBL/GenBank/DDBJ databases">
        <title>Caerostris extrusa draft genome.</title>
        <authorList>
            <person name="Kono N."/>
            <person name="Arakawa K."/>
        </authorList>
    </citation>
    <scope>NUCLEOTIDE SEQUENCE [LARGE SCALE GENOMIC DNA]</scope>
</reference>
<sequence length="96" mass="10776">MPHASSDERPPYTRPGRGEWMGMAVPNLRRQLRLSVCGQRVRESQSRLKPAPRSSLINQVQSPCYPEENLGLVIGAYGHCRPLKMAGYLHSFSVDV</sequence>
<feature type="compositionally biased region" description="Basic and acidic residues" evidence="1">
    <location>
        <begin position="1"/>
        <end position="11"/>
    </location>
</feature>
<dbReference type="EMBL" id="BPLR01015931">
    <property type="protein sequence ID" value="GIY79797.1"/>
    <property type="molecule type" value="Genomic_DNA"/>
</dbReference>
<evidence type="ECO:0000256" key="1">
    <source>
        <dbReference type="SAM" id="MobiDB-lite"/>
    </source>
</evidence>
<dbReference type="Proteomes" id="UP001054945">
    <property type="component" value="Unassembled WGS sequence"/>
</dbReference>
<accession>A0AAV4WAI0</accession>
<dbReference type="AlphaFoldDB" id="A0AAV4WAI0"/>
<evidence type="ECO:0000313" key="3">
    <source>
        <dbReference type="Proteomes" id="UP001054945"/>
    </source>
</evidence>
<proteinExistence type="predicted"/>
<feature type="region of interest" description="Disordered" evidence="1">
    <location>
        <begin position="1"/>
        <end position="20"/>
    </location>
</feature>